<protein>
    <submittedName>
        <fullName evidence="2">Glycerophosphoryl diester phosphodiesterase</fullName>
    </submittedName>
</protein>
<feature type="domain" description="GP-PDE" evidence="1">
    <location>
        <begin position="36"/>
        <end position="269"/>
    </location>
</feature>
<accession>A0A1H6TXJ5</accession>
<evidence type="ECO:0000313" key="2">
    <source>
        <dbReference type="EMBL" id="SEI80945.1"/>
    </source>
</evidence>
<dbReference type="GO" id="GO:0006629">
    <property type="term" value="P:lipid metabolic process"/>
    <property type="evidence" value="ECO:0007669"/>
    <property type="project" value="InterPro"/>
</dbReference>
<dbReference type="SUPFAM" id="SSF51695">
    <property type="entry name" value="PLC-like phosphodiesterases"/>
    <property type="match status" value="1"/>
</dbReference>
<dbReference type="Gene3D" id="3.20.20.190">
    <property type="entry name" value="Phosphatidylinositol (PI) phosphodiesterase"/>
    <property type="match status" value="1"/>
</dbReference>
<sequence>MSCIPPLSGIKTILAIAWLLSTTCGLHAQVIELPQRGFCAHRGAMATHPENTLPAFLEAIRVGAHMIEFDVLFTKDSALVLMHDAGVDRTTNGSGAVADLTLAELKQLDAGSWKDAAFAGTQIPTLEEALEVMPRNIWLNIHLRGGKELGKRVARLLEAKGRAHQAFLAVQEAARIGARTESESVLVCNMERQTGGADYVAATIAMDADFIQLRGAIRPDFRDYARVLHEKGIRVNYFGTDDPAVFRVLFAQGIDFPLVNDIAAAQKTAADFGLQPVQPVY</sequence>
<keyword evidence="3" id="KW-1185">Reference proteome</keyword>
<reference evidence="3" key="1">
    <citation type="submission" date="2016-10" db="EMBL/GenBank/DDBJ databases">
        <authorList>
            <person name="Varghese N."/>
            <person name="Submissions S."/>
        </authorList>
    </citation>
    <scope>NUCLEOTIDE SEQUENCE [LARGE SCALE GENOMIC DNA]</scope>
    <source>
        <strain evidence="3">IBRC-M 10761</strain>
    </source>
</reference>
<gene>
    <name evidence="2" type="ORF">SAMN05192553_101376</name>
</gene>
<dbReference type="OrthoDB" id="384721at2"/>
<organism evidence="2 3">
    <name type="scientific">Cyclobacterium xiamenense</name>
    <dbReference type="NCBI Taxonomy" id="1297121"/>
    <lineage>
        <taxon>Bacteria</taxon>
        <taxon>Pseudomonadati</taxon>
        <taxon>Bacteroidota</taxon>
        <taxon>Cytophagia</taxon>
        <taxon>Cytophagales</taxon>
        <taxon>Cyclobacteriaceae</taxon>
        <taxon>Cyclobacterium</taxon>
    </lineage>
</organism>
<dbReference type="InterPro" id="IPR030395">
    <property type="entry name" value="GP_PDE_dom"/>
</dbReference>
<dbReference type="AlphaFoldDB" id="A0A1H6TXJ5"/>
<dbReference type="STRING" id="1416801.SAMN05192553_101376"/>
<dbReference type="PANTHER" id="PTHR46211:SF1">
    <property type="entry name" value="GLYCEROPHOSPHODIESTER PHOSPHODIESTERASE, CYTOPLASMIC"/>
    <property type="match status" value="1"/>
</dbReference>
<dbReference type="GO" id="GO:0008081">
    <property type="term" value="F:phosphoric diester hydrolase activity"/>
    <property type="evidence" value="ECO:0007669"/>
    <property type="project" value="InterPro"/>
</dbReference>
<dbReference type="InterPro" id="IPR017946">
    <property type="entry name" value="PLC-like_Pdiesterase_TIM-brl"/>
</dbReference>
<dbReference type="RefSeq" id="WP_092168682.1">
    <property type="nucleotide sequence ID" value="NZ_FNZH01000001.1"/>
</dbReference>
<name>A0A1H6TXJ5_9BACT</name>
<dbReference type="Proteomes" id="UP000199403">
    <property type="component" value="Unassembled WGS sequence"/>
</dbReference>
<dbReference type="Pfam" id="PF03009">
    <property type="entry name" value="GDPD"/>
    <property type="match status" value="1"/>
</dbReference>
<dbReference type="PROSITE" id="PS51704">
    <property type="entry name" value="GP_PDE"/>
    <property type="match status" value="1"/>
</dbReference>
<evidence type="ECO:0000313" key="3">
    <source>
        <dbReference type="Proteomes" id="UP000199403"/>
    </source>
</evidence>
<evidence type="ECO:0000259" key="1">
    <source>
        <dbReference type="PROSITE" id="PS51704"/>
    </source>
</evidence>
<proteinExistence type="predicted"/>
<dbReference type="EMBL" id="FNZH01000001">
    <property type="protein sequence ID" value="SEI80945.1"/>
    <property type="molecule type" value="Genomic_DNA"/>
</dbReference>
<dbReference type="PANTHER" id="PTHR46211">
    <property type="entry name" value="GLYCEROPHOSPHORYL DIESTER PHOSPHODIESTERASE"/>
    <property type="match status" value="1"/>
</dbReference>